<evidence type="ECO:0000256" key="5">
    <source>
        <dbReference type="SAM" id="MobiDB-lite"/>
    </source>
</evidence>
<organism evidence="7 8">
    <name type="scientific">Novosphingobium flavum</name>
    <dbReference type="NCBI Taxonomy" id="1778672"/>
    <lineage>
        <taxon>Bacteria</taxon>
        <taxon>Pseudomonadati</taxon>
        <taxon>Pseudomonadota</taxon>
        <taxon>Alphaproteobacteria</taxon>
        <taxon>Sphingomonadales</taxon>
        <taxon>Sphingomonadaceae</taxon>
        <taxon>Novosphingobium</taxon>
    </lineage>
</organism>
<keyword evidence="3" id="KW-0804">Transcription</keyword>
<proteinExistence type="predicted"/>
<dbReference type="PANTHER" id="PTHR30055:SF146">
    <property type="entry name" value="HTH-TYPE TRANSCRIPTIONAL DUAL REGULATOR CECR"/>
    <property type="match status" value="1"/>
</dbReference>
<evidence type="ECO:0000256" key="1">
    <source>
        <dbReference type="ARBA" id="ARBA00023015"/>
    </source>
</evidence>
<evidence type="ECO:0000313" key="7">
    <source>
        <dbReference type="EMBL" id="MBC2667433.1"/>
    </source>
</evidence>
<dbReference type="GO" id="GO:0003700">
    <property type="term" value="F:DNA-binding transcription factor activity"/>
    <property type="evidence" value="ECO:0007669"/>
    <property type="project" value="TreeGrafter"/>
</dbReference>
<dbReference type="InterPro" id="IPR050109">
    <property type="entry name" value="HTH-type_TetR-like_transc_reg"/>
</dbReference>
<feature type="DNA-binding region" description="H-T-H motif" evidence="4">
    <location>
        <begin position="41"/>
        <end position="60"/>
    </location>
</feature>
<keyword evidence="1" id="KW-0805">Transcription regulation</keyword>
<dbReference type="Pfam" id="PF00440">
    <property type="entry name" value="TetR_N"/>
    <property type="match status" value="1"/>
</dbReference>
<dbReference type="SUPFAM" id="SSF48498">
    <property type="entry name" value="Tetracyclin repressor-like, C-terminal domain"/>
    <property type="match status" value="1"/>
</dbReference>
<accession>A0A7X1FUX2</accession>
<dbReference type="GO" id="GO:0000976">
    <property type="term" value="F:transcription cis-regulatory region binding"/>
    <property type="evidence" value="ECO:0007669"/>
    <property type="project" value="TreeGrafter"/>
</dbReference>
<feature type="compositionally biased region" description="Basic and acidic residues" evidence="5">
    <location>
        <begin position="11"/>
        <end position="20"/>
    </location>
</feature>
<dbReference type="SUPFAM" id="SSF46689">
    <property type="entry name" value="Homeodomain-like"/>
    <property type="match status" value="1"/>
</dbReference>
<dbReference type="InterPro" id="IPR009057">
    <property type="entry name" value="Homeodomain-like_sf"/>
</dbReference>
<evidence type="ECO:0000259" key="6">
    <source>
        <dbReference type="PROSITE" id="PS50977"/>
    </source>
</evidence>
<dbReference type="PANTHER" id="PTHR30055">
    <property type="entry name" value="HTH-TYPE TRANSCRIPTIONAL REGULATOR RUTR"/>
    <property type="match status" value="1"/>
</dbReference>
<reference evidence="7 8" key="1">
    <citation type="submission" date="2020-08" db="EMBL/GenBank/DDBJ databases">
        <title>The genome sequence of type strain Novosphingobium flavum NBRC 111647.</title>
        <authorList>
            <person name="Liu Y."/>
        </authorList>
    </citation>
    <scope>NUCLEOTIDE SEQUENCE [LARGE SCALE GENOMIC DNA]</scope>
    <source>
        <strain evidence="7 8">NBRC 111647</strain>
    </source>
</reference>
<name>A0A7X1FUX2_9SPHN</name>
<dbReference type="EMBL" id="JACLAW010000019">
    <property type="protein sequence ID" value="MBC2667433.1"/>
    <property type="molecule type" value="Genomic_DNA"/>
</dbReference>
<dbReference type="RefSeq" id="WP_185665729.1">
    <property type="nucleotide sequence ID" value="NZ_JACLAW010000019.1"/>
</dbReference>
<protein>
    <submittedName>
        <fullName evidence="7">TetR/AcrR family transcriptional regulator</fullName>
    </submittedName>
</protein>
<dbReference type="InterPro" id="IPR036271">
    <property type="entry name" value="Tet_transcr_reg_TetR-rel_C_sf"/>
</dbReference>
<dbReference type="AlphaFoldDB" id="A0A7X1FUX2"/>
<dbReference type="PRINTS" id="PR00455">
    <property type="entry name" value="HTHTETR"/>
</dbReference>
<dbReference type="Gene3D" id="1.10.10.60">
    <property type="entry name" value="Homeodomain-like"/>
    <property type="match status" value="1"/>
</dbReference>
<dbReference type="Pfam" id="PF14246">
    <property type="entry name" value="TetR_C_7"/>
    <property type="match status" value="1"/>
</dbReference>
<evidence type="ECO:0000256" key="3">
    <source>
        <dbReference type="ARBA" id="ARBA00023163"/>
    </source>
</evidence>
<feature type="region of interest" description="Disordered" evidence="5">
    <location>
        <begin position="1"/>
        <end position="20"/>
    </location>
</feature>
<keyword evidence="8" id="KW-1185">Reference proteome</keyword>
<comment type="caution">
    <text evidence="7">The sequence shown here is derived from an EMBL/GenBank/DDBJ whole genome shotgun (WGS) entry which is preliminary data.</text>
</comment>
<sequence length="214" mass="23447">MQCSSPTKPTGRREARKEERRDAILDVAAQSFLEHGYAGTTMSGIAGTLGGSKGTLWSYFPSKELLFAAVLDRATRAFREEIEVTLNESEDIAPALRTICESLIGKMSSPHGVGLHRLVMGEAKRFPEMGRIFYESAPERTLKILAAHFEKAMASGILAPADPFHAAQYLTSLCTARSHMRLLTGVLDGLSPDEVREQAHRAVELFLRAFAPAD</sequence>
<dbReference type="PROSITE" id="PS50977">
    <property type="entry name" value="HTH_TETR_2"/>
    <property type="match status" value="1"/>
</dbReference>
<dbReference type="InterPro" id="IPR039536">
    <property type="entry name" value="TetR_C_Proteobacteria"/>
</dbReference>
<evidence type="ECO:0000256" key="4">
    <source>
        <dbReference type="PROSITE-ProRule" id="PRU00335"/>
    </source>
</evidence>
<keyword evidence="2 4" id="KW-0238">DNA-binding</keyword>
<feature type="domain" description="HTH tetR-type" evidence="6">
    <location>
        <begin position="18"/>
        <end position="78"/>
    </location>
</feature>
<dbReference type="FunFam" id="1.10.10.60:FF:000141">
    <property type="entry name" value="TetR family transcriptional regulator"/>
    <property type="match status" value="1"/>
</dbReference>
<evidence type="ECO:0000313" key="8">
    <source>
        <dbReference type="Proteomes" id="UP000566813"/>
    </source>
</evidence>
<dbReference type="Gene3D" id="1.10.357.10">
    <property type="entry name" value="Tetracycline Repressor, domain 2"/>
    <property type="match status" value="1"/>
</dbReference>
<dbReference type="Proteomes" id="UP000566813">
    <property type="component" value="Unassembled WGS sequence"/>
</dbReference>
<dbReference type="InterPro" id="IPR001647">
    <property type="entry name" value="HTH_TetR"/>
</dbReference>
<evidence type="ECO:0000256" key="2">
    <source>
        <dbReference type="ARBA" id="ARBA00023125"/>
    </source>
</evidence>
<gene>
    <name evidence="7" type="ORF">H7F51_18095</name>
</gene>